<feature type="domain" description="RZ-type" evidence="7">
    <location>
        <begin position="497"/>
        <end position="576"/>
    </location>
</feature>
<evidence type="ECO:0000259" key="7">
    <source>
        <dbReference type="PROSITE" id="PS51981"/>
    </source>
</evidence>
<accession>A0A8H7XUY6</accession>
<evidence type="ECO:0000256" key="6">
    <source>
        <dbReference type="ARBA" id="ARBA00022859"/>
    </source>
</evidence>
<keyword evidence="4" id="KW-0863">Zinc-finger</keyword>
<dbReference type="Pfam" id="PF20173">
    <property type="entry name" value="ZnF_RZ-type"/>
    <property type="match status" value="1"/>
</dbReference>
<dbReference type="GO" id="GO:0002376">
    <property type="term" value="P:immune system process"/>
    <property type="evidence" value="ECO:0007669"/>
    <property type="project" value="UniProtKB-KW"/>
</dbReference>
<gene>
    <name evidence="8" type="ORF">JR316_006739</name>
</gene>
<organism evidence="8">
    <name type="scientific">Psilocybe cubensis</name>
    <name type="common">Psychedelic mushroom</name>
    <name type="synonym">Stropharia cubensis</name>
    <dbReference type="NCBI Taxonomy" id="181762"/>
    <lineage>
        <taxon>Eukaryota</taxon>
        <taxon>Fungi</taxon>
        <taxon>Dikarya</taxon>
        <taxon>Basidiomycota</taxon>
        <taxon>Agaricomycotina</taxon>
        <taxon>Agaricomycetes</taxon>
        <taxon>Agaricomycetidae</taxon>
        <taxon>Agaricales</taxon>
        <taxon>Agaricineae</taxon>
        <taxon>Strophariaceae</taxon>
        <taxon>Psilocybe</taxon>
    </lineage>
</organism>
<name>A0A8H7XUY6_PSICU</name>
<keyword evidence="2" id="KW-0963">Cytoplasm</keyword>
<comment type="subcellular location">
    <subcellularLocation>
        <location evidence="1">Cytoplasm</location>
    </subcellularLocation>
</comment>
<evidence type="ECO:0000256" key="3">
    <source>
        <dbReference type="ARBA" id="ARBA00022723"/>
    </source>
</evidence>
<dbReference type="PROSITE" id="PS51981">
    <property type="entry name" value="ZF_RZ"/>
    <property type="match status" value="1"/>
</dbReference>
<dbReference type="AlphaFoldDB" id="A0A8H7XUY6"/>
<comment type="caution">
    <text evidence="8">The sequence shown here is derived from an EMBL/GenBank/DDBJ whole genome shotgun (WGS) entry which is preliminary data.</text>
</comment>
<keyword evidence="5" id="KW-0862">Zinc</keyword>
<dbReference type="GO" id="GO:0008270">
    <property type="term" value="F:zinc ion binding"/>
    <property type="evidence" value="ECO:0007669"/>
    <property type="project" value="UniProtKB-KW"/>
</dbReference>
<sequence>MRVDLYTPALRSTLQGKINVWSSMPFSGHISVCGEICNQQICVLCLETDKKQEVVDLVMQRRLDELDLSSDDISERLITLKCGHIFTVETLDGVCRMADFYEVSNDGTYIRTKAPPVEYQTPPTCPQCRSSITALRYGRVVKRSMLDILEQNVASNMSRDLELLGPHLEHVSKSLETFKERAKTITPDTTNLGTISQARKTDAIEKQEPISKALLDLNAMNSIHGLSPQETRIWNTIVKPILDAYSRAHSIATTQGAHVKAYEGAFSTLYRLELDTLINDPSVVTDAPEPMALRAVQMNIGQPPPTADSRFQIEAYIHTLELRFMLAQVGLARLDGLNPAATDELSSKEKRHWKEFIGFIYETCVADSRKALAIAEKSSASRRAATSKVFMIRSDFERIRFQTTIGMKSLKVSDPTFAEDRERIAQQVSDTRTSVEKQLLEYEREYIRSRPTGNNIRKLNEERNWFKENCAIKVQRFIDELNDLEAWVKNGTVYEPLSHNEMEDIVKAFKGKFLTTGHFYNCPNGHPFVITECGGAMQTSVCPECGEAIGGGSHRLLDTNTVDSRFEGILRDMGITDRGFY</sequence>
<reference evidence="8" key="1">
    <citation type="submission" date="2021-02" db="EMBL/GenBank/DDBJ databases">
        <title>Psilocybe cubensis genome.</title>
        <authorList>
            <person name="Mckernan K.J."/>
            <person name="Crawford S."/>
            <person name="Trippe A."/>
            <person name="Kane L.T."/>
            <person name="Mclaughlin S."/>
        </authorList>
    </citation>
    <scope>NUCLEOTIDE SEQUENCE [LARGE SCALE GENOMIC DNA]</scope>
    <source>
        <strain evidence="8">MGC-MH-2018</strain>
    </source>
</reference>
<protein>
    <recommendedName>
        <fullName evidence="7">RZ-type domain-containing protein</fullName>
    </recommendedName>
</protein>
<evidence type="ECO:0000313" key="8">
    <source>
        <dbReference type="EMBL" id="KAG5168146.1"/>
    </source>
</evidence>
<dbReference type="EMBL" id="JAFIQS010000006">
    <property type="protein sequence ID" value="KAG5168146.1"/>
    <property type="molecule type" value="Genomic_DNA"/>
</dbReference>
<dbReference type="InterPro" id="IPR046439">
    <property type="entry name" value="ZF_RZ_dom"/>
</dbReference>
<evidence type="ECO:0000256" key="4">
    <source>
        <dbReference type="ARBA" id="ARBA00022771"/>
    </source>
</evidence>
<evidence type="ECO:0000256" key="1">
    <source>
        <dbReference type="ARBA" id="ARBA00004496"/>
    </source>
</evidence>
<proteinExistence type="predicted"/>
<evidence type="ECO:0000256" key="5">
    <source>
        <dbReference type="ARBA" id="ARBA00022833"/>
    </source>
</evidence>
<keyword evidence="3" id="KW-0479">Metal-binding</keyword>
<evidence type="ECO:0000256" key="2">
    <source>
        <dbReference type="ARBA" id="ARBA00022490"/>
    </source>
</evidence>
<keyword evidence="6" id="KW-0391">Immunity</keyword>
<dbReference type="GO" id="GO:0005737">
    <property type="term" value="C:cytoplasm"/>
    <property type="evidence" value="ECO:0007669"/>
    <property type="project" value="UniProtKB-SubCell"/>
</dbReference>